<evidence type="ECO:0000313" key="2">
    <source>
        <dbReference type="Proteomes" id="UP001519306"/>
    </source>
</evidence>
<evidence type="ECO:0000313" key="1">
    <source>
        <dbReference type="EMBL" id="MBP2025521.1"/>
    </source>
</evidence>
<comment type="caution">
    <text evidence="1">The sequence shown here is derived from an EMBL/GenBank/DDBJ whole genome shotgun (WGS) entry which is preliminary data.</text>
</comment>
<reference evidence="1 2" key="1">
    <citation type="submission" date="2021-03" db="EMBL/GenBank/DDBJ databases">
        <title>Genomic Encyclopedia of Type Strains, Phase IV (KMG-IV): sequencing the most valuable type-strain genomes for metagenomic binning, comparative biology and taxonomic classification.</title>
        <authorList>
            <person name="Goeker M."/>
        </authorList>
    </citation>
    <scope>NUCLEOTIDE SEQUENCE [LARGE SCALE GENOMIC DNA]</scope>
    <source>
        <strain evidence="1 2">DSM 27563</strain>
    </source>
</reference>
<dbReference type="Proteomes" id="UP001519306">
    <property type="component" value="Unassembled WGS sequence"/>
</dbReference>
<dbReference type="SUPFAM" id="SSF52402">
    <property type="entry name" value="Adenine nucleotide alpha hydrolases-like"/>
    <property type="match status" value="1"/>
</dbReference>
<dbReference type="InterPro" id="IPR014729">
    <property type="entry name" value="Rossmann-like_a/b/a_fold"/>
</dbReference>
<protein>
    <submittedName>
        <fullName evidence="1">Electron transfer flavoprotein alpha/beta subunit</fullName>
    </submittedName>
</protein>
<sequence>MALSIKDQLKDTNIIALSRSNDELLIREAYSIGVDQGILFKDESYTKETLIEKIKEFEPSILITGKDNLEIQEDISKKLNLPLINNVENINIKDNKLEVKCETNNELLNFPISVNIINKDIKIRYSSIGEIFKSYDKDLLVI</sequence>
<name>A0ABS4KE12_9FIRM</name>
<dbReference type="EMBL" id="JAGGLJ010000008">
    <property type="protein sequence ID" value="MBP2025521.1"/>
    <property type="molecule type" value="Genomic_DNA"/>
</dbReference>
<gene>
    <name evidence="1" type="ORF">J2Z71_001054</name>
</gene>
<proteinExistence type="predicted"/>
<dbReference type="Gene3D" id="3.40.50.620">
    <property type="entry name" value="HUPs"/>
    <property type="match status" value="1"/>
</dbReference>
<accession>A0ABS4KE12</accession>
<keyword evidence="2" id="KW-1185">Reference proteome</keyword>
<organism evidence="1 2">
    <name type="scientific">Peptoniphilus stercorisuis</name>
    <dbReference type="NCBI Taxonomy" id="1436965"/>
    <lineage>
        <taxon>Bacteria</taxon>
        <taxon>Bacillati</taxon>
        <taxon>Bacillota</taxon>
        <taxon>Tissierellia</taxon>
        <taxon>Tissierellales</taxon>
        <taxon>Peptoniphilaceae</taxon>
        <taxon>Peptoniphilus</taxon>
    </lineage>
</organism>